<name>A0A1B1DZR5_9APIC</name>
<evidence type="ECO:0000256" key="1">
    <source>
        <dbReference type="SAM" id="Phobius"/>
    </source>
</evidence>
<evidence type="ECO:0000313" key="2">
    <source>
        <dbReference type="EMBL" id="ANQ08273.1"/>
    </source>
</evidence>
<organism evidence="2 3">
    <name type="scientific">Plasmodium coatneyi</name>
    <dbReference type="NCBI Taxonomy" id="208452"/>
    <lineage>
        <taxon>Eukaryota</taxon>
        <taxon>Sar</taxon>
        <taxon>Alveolata</taxon>
        <taxon>Apicomplexa</taxon>
        <taxon>Aconoidasida</taxon>
        <taxon>Haemosporida</taxon>
        <taxon>Plasmodiidae</taxon>
        <taxon>Plasmodium</taxon>
    </lineage>
</organism>
<feature type="transmembrane region" description="Helical" evidence="1">
    <location>
        <begin position="479"/>
        <end position="499"/>
    </location>
</feature>
<accession>A0A1B1DZR5</accession>
<dbReference type="AlphaFoldDB" id="A0A1B1DZR5"/>
<keyword evidence="3" id="KW-1185">Reference proteome</keyword>
<dbReference type="VEuPathDB" id="PlasmoDB:PCOAH_00028180"/>
<proteinExistence type="predicted"/>
<gene>
    <name evidence="2" type="ORF">PCOAH_00028180</name>
</gene>
<feature type="transmembrane region" description="Helical" evidence="1">
    <location>
        <begin position="425"/>
        <end position="445"/>
    </location>
</feature>
<protein>
    <recommendedName>
        <fullName evidence="4">Pv-fam-d protein</fullName>
    </recommendedName>
</protein>
<dbReference type="KEGG" id="pcot:PCOAH_00028180"/>
<evidence type="ECO:0008006" key="4">
    <source>
        <dbReference type="Google" id="ProtNLM"/>
    </source>
</evidence>
<sequence length="525" mass="60504">MVATLLHPFNFNKSLDTTCHPKNARTVQLGRILTGGTTTVQSPPMYTNLKEKQMDTLDKGSADVFSKRLHALIQDENFRKQYERLLHGNEFTRIFSDMVIDYENLKKTGVPNVPNGPHFMNNDASSDWEEAIKKISSSSDRKDATGKFTLSNRKKRSRNFDQSDESLNLDNFDDDCAHVDDDLPTFTGSMESLFLKEQQARFPHREEEVDDLSAFTGSENTLFEEKQTTVPHRHHYHHHYDDRDDDMSTNFASVESIFKEPNDGYADNVSTISGSVDTLFKEQSRFSYDDRRVNPSVGTYSCKSEYTGTEYYDSYGNLYHVVDENNEHERAKAKTGVHLPMLDEHPTKEHKYYNSFKNVKKRNSVKEKIYKHIPFLGKFFNKIDAKLESEIRRYLDIKEIEKQNYPVRKVKGTRKFLNFLSKNRVFVPLGVLGIVFSIFLAFLLITEFSGVSSFLFLLSGFIPSAGTITSPVLSVLSYIVPPVATALVCGVYSFLVLYYERKLYKIRRSRKHIKKLSAMRNKDDD</sequence>
<dbReference type="GeneID" id="30909546"/>
<reference evidence="3" key="1">
    <citation type="submission" date="2016-06" db="EMBL/GenBank/DDBJ databases">
        <title>First high quality genome sequence of Plasmodium coatneyi using continuous long reads from single molecule, real-time sequencing.</title>
        <authorList>
            <person name="Chien J.-T."/>
            <person name="Pakala S.B."/>
            <person name="Geraldo J.A."/>
            <person name="Lapp S.A."/>
            <person name="Barnwell J.W."/>
            <person name="Kissinger J.C."/>
            <person name="Galinski M.R."/>
            <person name="Humphrey J.C."/>
        </authorList>
    </citation>
    <scope>NUCLEOTIDE SEQUENCE [LARGE SCALE GENOMIC DNA]</scope>
    <source>
        <strain evidence="3">Hackeri</strain>
    </source>
</reference>
<keyword evidence="1" id="KW-0472">Membrane</keyword>
<feature type="transmembrane region" description="Helical" evidence="1">
    <location>
        <begin position="454"/>
        <end position="473"/>
    </location>
</feature>
<keyword evidence="1" id="KW-0812">Transmembrane</keyword>
<dbReference type="Proteomes" id="UP000092716">
    <property type="component" value="Chromosome 9"/>
</dbReference>
<dbReference type="RefSeq" id="XP_019914968.1">
    <property type="nucleotide sequence ID" value="XM_020059623.1"/>
</dbReference>
<dbReference type="OrthoDB" id="380619at2759"/>
<keyword evidence="1" id="KW-1133">Transmembrane helix</keyword>
<evidence type="ECO:0000313" key="3">
    <source>
        <dbReference type="Proteomes" id="UP000092716"/>
    </source>
</evidence>
<dbReference type="EMBL" id="CP016247">
    <property type="protein sequence ID" value="ANQ08273.1"/>
    <property type="molecule type" value="Genomic_DNA"/>
</dbReference>